<evidence type="ECO:0000313" key="2">
    <source>
        <dbReference type="EMBL" id="MCT7661848.1"/>
    </source>
</evidence>
<dbReference type="Pfam" id="PF12802">
    <property type="entry name" value="MarR_2"/>
    <property type="match status" value="1"/>
</dbReference>
<protein>
    <submittedName>
        <fullName evidence="2">MarR family winged helix-turn-helix transcriptional regulator</fullName>
    </submittedName>
</protein>
<accession>A0ABT2MHU3</accession>
<dbReference type="SUPFAM" id="SSF46785">
    <property type="entry name" value="Winged helix' DNA-binding domain"/>
    <property type="match status" value="1"/>
</dbReference>
<proteinExistence type="predicted"/>
<dbReference type="Proteomes" id="UP001206639">
    <property type="component" value="Unassembled WGS sequence"/>
</dbReference>
<dbReference type="SMART" id="SM00347">
    <property type="entry name" value="HTH_MARR"/>
    <property type="match status" value="1"/>
</dbReference>
<organism evidence="2 3">
    <name type="scientific">Mycobacterium deserti</name>
    <dbReference type="NCBI Taxonomy" id="2978347"/>
    <lineage>
        <taxon>Bacteria</taxon>
        <taxon>Bacillati</taxon>
        <taxon>Actinomycetota</taxon>
        <taxon>Actinomycetes</taxon>
        <taxon>Mycobacteriales</taxon>
        <taxon>Mycobacteriaceae</taxon>
        <taxon>Mycobacterium</taxon>
    </lineage>
</organism>
<sequence>MTIPKDRMAAPVSSPSIVVLAVARQVENELNQALTDLGLTVTKLGLLGHIAGMPGVSFSELARMSGTTVQSVHTAVKALASAGLVQDRTARPGSSSTIVLTPRARRLLQAARDVVAEVDDRVFGKATDPLLRQIGTAIQSATADDVNK</sequence>
<reference evidence="3" key="1">
    <citation type="submission" date="2023-07" db="EMBL/GenBank/DDBJ databases">
        <authorList>
            <person name="Deng Y."/>
            <person name="Zhang Y.-Q."/>
        </authorList>
    </citation>
    <scope>NUCLEOTIDE SEQUENCE [LARGE SCALE GENOMIC DNA]</scope>
    <source>
        <strain evidence="3">CPCC 205710</strain>
    </source>
</reference>
<dbReference type="Gene3D" id="1.10.10.10">
    <property type="entry name" value="Winged helix-like DNA-binding domain superfamily/Winged helix DNA-binding domain"/>
    <property type="match status" value="1"/>
</dbReference>
<dbReference type="RefSeq" id="WP_260995925.1">
    <property type="nucleotide sequence ID" value="NZ_JAODWD010000007.1"/>
</dbReference>
<comment type="caution">
    <text evidence="2">The sequence shown here is derived from an EMBL/GenBank/DDBJ whole genome shotgun (WGS) entry which is preliminary data.</text>
</comment>
<name>A0ABT2MHU3_9MYCO</name>
<evidence type="ECO:0000259" key="1">
    <source>
        <dbReference type="SMART" id="SM00347"/>
    </source>
</evidence>
<gene>
    <name evidence="2" type="ORF">N4S67_25970</name>
</gene>
<dbReference type="InterPro" id="IPR036388">
    <property type="entry name" value="WH-like_DNA-bd_sf"/>
</dbReference>
<dbReference type="InterPro" id="IPR036390">
    <property type="entry name" value="WH_DNA-bd_sf"/>
</dbReference>
<keyword evidence="3" id="KW-1185">Reference proteome</keyword>
<feature type="domain" description="HTH marR-type" evidence="1">
    <location>
        <begin position="32"/>
        <end position="131"/>
    </location>
</feature>
<evidence type="ECO:0000313" key="3">
    <source>
        <dbReference type="Proteomes" id="UP001206639"/>
    </source>
</evidence>
<dbReference type="EMBL" id="JAODWD010000007">
    <property type="protein sequence ID" value="MCT7661848.1"/>
    <property type="molecule type" value="Genomic_DNA"/>
</dbReference>
<dbReference type="InterPro" id="IPR000835">
    <property type="entry name" value="HTH_MarR-typ"/>
</dbReference>